<evidence type="ECO:0000313" key="10">
    <source>
        <dbReference type="Proteomes" id="UP000285060"/>
    </source>
</evidence>
<feature type="coiled-coil region" evidence="5">
    <location>
        <begin position="843"/>
        <end position="891"/>
    </location>
</feature>
<evidence type="ECO:0000256" key="6">
    <source>
        <dbReference type="SAM" id="MobiDB-lite"/>
    </source>
</evidence>
<feature type="region of interest" description="Disordered" evidence="6">
    <location>
        <begin position="898"/>
        <end position="921"/>
    </location>
</feature>
<name>A0A3R6VIB1_9STRA</name>
<keyword evidence="5" id="KW-0175">Coiled coil</keyword>
<dbReference type="Pfam" id="PF00916">
    <property type="entry name" value="Sulfate_transp"/>
    <property type="match status" value="1"/>
</dbReference>
<dbReference type="InterPro" id="IPR011547">
    <property type="entry name" value="SLC26A/SulP_dom"/>
</dbReference>
<keyword evidence="10" id="KW-1185">Reference proteome</keyword>
<feature type="transmembrane region" description="Helical" evidence="7">
    <location>
        <begin position="371"/>
        <end position="389"/>
    </location>
</feature>
<keyword evidence="4 7" id="KW-0472">Membrane</keyword>
<accession>A0A3R6VIB1</accession>
<dbReference type="AlphaFoldDB" id="A0A3R6VIB1"/>
<evidence type="ECO:0000256" key="1">
    <source>
        <dbReference type="ARBA" id="ARBA00004141"/>
    </source>
</evidence>
<evidence type="ECO:0000256" key="7">
    <source>
        <dbReference type="SAM" id="Phobius"/>
    </source>
</evidence>
<feature type="transmembrane region" description="Helical" evidence="7">
    <location>
        <begin position="189"/>
        <end position="209"/>
    </location>
</feature>
<feature type="compositionally biased region" description="Low complexity" evidence="6">
    <location>
        <begin position="909"/>
        <end position="921"/>
    </location>
</feature>
<dbReference type="InterPro" id="IPR001902">
    <property type="entry name" value="SLC26A/SulP_fam"/>
</dbReference>
<evidence type="ECO:0000256" key="3">
    <source>
        <dbReference type="ARBA" id="ARBA00022989"/>
    </source>
</evidence>
<feature type="transmembrane region" description="Helical" evidence="7">
    <location>
        <begin position="340"/>
        <end position="359"/>
    </location>
</feature>
<feature type="coiled-coil region" evidence="5">
    <location>
        <begin position="748"/>
        <end position="803"/>
    </location>
</feature>
<evidence type="ECO:0000256" key="5">
    <source>
        <dbReference type="SAM" id="Coils"/>
    </source>
</evidence>
<proteinExistence type="predicted"/>
<evidence type="ECO:0000259" key="8">
    <source>
        <dbReference type="Pfam" id="PF00916"/>
    </source>
</evidence>
<dbReference type="GO" id="GO:0055085">
    <property type="term" value="P:transmembrane transport"/>
    <property type="evidence" value="ECO:0007669"/>
    <property type="project" value="InterPro"/>
</dbReference>
<dbReference type="Proteomes" id="UP000285060">
    <property type="component" value="Unassembled WGS sequence"/>
</dbReference>
<evidence type="ECO:0000313" key="9">
    <source>
        <dbReference type="EMBL" id="RHY35150.1"/>
    </source>
</evidence>
<gene>
    <name evidence="9" type="ORF">DYB32_000366</name>
</gene>
<dbReference type="VEuPathDB" id="FungiDB:H310_01615"/>
<feature type="transmembrane region" description="Helical" evidence="7">
    <location>
        <begin position="124"/>
        <end position="144"/>
    </location>
</feature>
<protein>
    <recommendedName>
        <fullName evidence="8">SLC26A/SulP transporter domain-containing protein</fullName>
    </recommendedName>
</protein>
<evidence type="ECO:0000256" key="2">
    <source>
        <dbReference type="ARBA" id="ARBA00022692"/>
    </source>
</evidence>
<comment type="subcellular location">
    <subcellularLocation>
        <location evidence="1">Membrane</location>
        <topology evidence="1">Multi-pass membrane protein</topology>
    </subcellularLocation>
</comment>
<feature type="domain" description="SLC26A/SulP transporter" evidence="8">
    <location>
        <begin position="44"/>
        <end position="425"/>
    </location>
</feature>
<sequence>MTHEALALDHEMWWHWMWRRLRVVLVEHMPILEWLPGYQWQSHLAHDIVAAVVVVAVMLPQELAFGASMHIPVSTSLRTAIVAPFVYCVCGTSSILSFANAAELTWSIGGALQTIPEDQEFERLAKGTLITVMSGVILLVLGWFRVGSHLPLSRPAMGGFLWGASLLVLAEHVPHLAGVVDMSAAPWHFAVHFEACVLGAFSLAALISVEGIRQRQSVRFRPSNGADSTVLMPTNQVRCPTLHTLSFVDLAPVGVCCVALMLRLWVSFPDDYANASSTHRTHHGNQSLYDSFTVTHAFHHVVSQEVEEVVTLLWDSLIIALAPDSPQKAHHIDVDPNKELLAYGVACVIGGSFQALPPAGGLARTAINAKYSHTAVTTLCTTMALIGVLLSKVYILVPLPSLAAIVVVSTVSFMDKDELRTMVRCRLYMSLALWAVHLEAPPPLEIPPDAPPFVWHSVVMPPEGTSITRLNAIGTTCVAHKPLTENGDDVHIYQDHVMIVRVDAAMVCFANWDGIEKALEQLLNVGDVDGKGSGGVKGLVVDLSNVRDGAHDVEALRRMGMFSRRLKHHDEQVWEREFSIVFDGRKPTGLGFTPVKDATGYTCGIGNVVPSKERDNLAADHNEHCYLSCDLIKTMQRPILLTFADVTSANFADPATPAPDSSQHAALGEEVIMLRAQLHDAILARDEALAEAAKFQEWNQALLTTNGAMSDQNSAAADEVRCERSAAEAKQALAVQLQGDRDRALATVQLLKLENKSLHDRVDQLHQRLEDTLAAKRETSERLEALERQRNDELRLFASLLREIHVEEDETNELDKLMQVDQAHPLIASTPGGIEKDTHEATMNKLREQRAAHATQKASLEAALNEHMTRAAADRERIDKLEQDKEALERSILEPVHPRYDPTQSTLVASHTSHDASSTATPAATVQLLHAELGCAHEKVVHAKAETRSEHAKWTAEKVLLLARIQAAEHHSTSLEAELKAATAATAAAAAANVASQEHEATIVRDFIHRMSTKGFRMHKVILVTTTSKKIYDVDG</sequence>
<comment type="caution">
    <text evidence="9">The sequence shown here is derived from an EMBL/GenBank/DDBJ whole genome shotgun (WGS) entry which is preliminary data.</text>
</comment>
<evidence type="ECO:0000256" key="4">
    <source>
        <dbReference type="ARBA" id="ARBA00023136"/>
    </source>
</evidence>
<dbReference type="VEuPathDB" id="FungiDB:H310_01614"/>
<feature type="transmembrane region" description="Helical" evidence="7">
    <location>
        <begin position="48"/>
        <end position="67"/>
    </location>
</feature>
<dbReference type="EMBL" id="QUSY01000008">
    <property type="protein sequence ID" value="RHY35150.1"/>
    <property type="molecule type" value="Genomic_DNA"/>
</dbReference>
<feature type="transmembrane region" description="Helical" evidence="7">
    <location>
        <begin position="247"/>
        <end position="266"/>
    </location>
</feature>
<reference evidence="9 10" key="1">
    <citation type="submission" date="2018-08" db="EMBL/GenBank/DDBJ databases">
        <title>Aphanomyces genome sequencing and annotation.</title>
        <authorList>
            <person name="Minardi D."/>
            <person name="Oidtmann B."/>
            <person name="Van Der Giezen M."/>
            <person name="Studholme D.J."/>
        </authorList>
    </citation>
    <scope>NUCLEOTIDE SEQUENCE [LARGE SCALE GENOMIC DNA]</scope>
    <source>
        <strain evidence="9 10">NJM0002</strain>
    </source>
</reference>
<dbReference type="GO" id="GO:0016020">
    <property type="term" value="C:membrane"/>
    <property type="evidence" value="ECO:0007669"/>
    <property type="project" value="UniProtKB-SubCell"/>
</dbReference>
<dbReference type="PANTHER" id="PTHR11814">
    <property type="entry name" value="SULFATE TRANSPORTER"/>
    <property type="match status" value="1"/>
</dbReference>
<feature type="transmembrane region" description="Helical" evidence="7">
    <location>
        <begin position="79"/>
        <end position="99"/>
    </location>
</feature>
<feature type="transmembrane region" description="Helical" evidence="7">
    <location>
        <begin position="156"/>
        <end position="177"/>
    </location>
</feature>
<keyword evidence="3 7" id="KW-1133">Transmembrane helix</keyword>
<keyword evidence="2 7" id="KW-0812">Transmembrane</keyword>
<organism evidence="9 10">
    <name type="scientific">Aphanomyces invadans</name>
    <dbReference type="NCBI Taxonomy" id="157072"/>
    <lineage>
        <taxon>Eukaryota</taxon>
        <taxon>Sar</taxon>
        <taxon>Stramenopiles</taxon>
        <taxon>Oomycota</taxon>
        <taxon>Saprolegniomycetes</taxon>
        <taxon>Saprolegniales</taxon>
        <taxon>Verrucalvaceae</taxon>
        <taxon>Aphanomyces</taxon>
    </lineage>
</organism>